<feature type="domain" description="Protein kinase" evidence="1">
    <location>
        <begin position="694"/>
        <end position="972"/>
    </location>
</feature>
<dbReference type="STRING" id="398673.A0A2P4ZXG4"/>
<keyword evidence="3" id="KW-1185">Reference proteome</keyword>
<dbReference type="InterPro" id="IPR000719">
    <property type="entry name" value="Prot_kinase_dom"/>
</dbReference>
<dbReference type="EMBL" id="JPDN02000005">
    <property type="protein sequence ID" value="PON28980.1"/>
    <property type="molecule type" value="Genomic_DNA"/>
</dbReference>
<dbReference type="SUPFAM" id="SSF56112">
    <property type="entry name" value="Protein kinase-like (PK-like)"/>
    <property type="match status" value="1"/>
</dbReference>
<dbReference type="PANTHER" id="PTHR35391">
    <property type="entry name" value="C2H2-TYPE DOMAIN-CONTAINING PROTEIN-RELATED"/>
    <property type="match status" value="1"/>
</dbReference>
<dbReference type="RefSeq" id="XP_024406316.1">
    <property type="nucleotide sequence ID" value="XM_024548913.1"/>
</dbReference>
<dbReference type="AlphaFoldDB" id="A0A2P4ZXG4"/>
<comment type="caution">
    <text evidence="2">The sequence shown here is derived from an EMBL/GenBank/DDBJ whole genome shotgun (WGS) entry which is preliminary data.</text>
</comment>
<dbReference type="PROSITE" id="PS50011">
    <property type="entry name" value="PROTEIN_KINASE_DOM"/>
    <property type="match status" value="1"/>
</dbReference>
<reference evidence="2 3" key="1">
    <citation type="journal article" date="2016" name="Genome Announc.">
        <title>Draft Whole-Genome Sequence of Trichoderma gamsii T6085, a Promising Biocontrol Agent of Fusarium Head Blight on Wheat.</title>
        <authorList>
            <person name="Baroncelli R."/>
            <person name="Zapparata A."/>
            <person name="Piaggeschi G."/>
            <person name="Sarrocco S."/>
            <person name="Vannacci G."/>
        </authorList>
    </citation>
    <scope>NUCLEOTIDE SEQUENCE [LARGE SCALE GENOMIC DNA]</scope>
    <source>
        <strain evidence="2 3">T6085</strain>
    </source>
</reference>
<gene>
    <name evidence="2" type="ORF">TGAM01_v202088</name>
</gene>
<protein>
    <recommendedName>
        <fullName evidence="1">Protein kinase domain-containing protein</fullName>
    </recommendedName>
</protein>
<dbReference type="SMART" id="SM00220">
    <property type="entry name" value="S_TKc"/>
    <property type="match status" value="1"/>
</dbReference>
<sequence length="973" mass="110330">MEAVSSPPTISGRARRCLISFRECLGRMAALDPEKQVHLENAFARFSIWTSNIGVFANSHASLDHRLRGVPSIERLVVGLMEVIHGRIEQCLDALKIINNPLLADADGQATTAYTSAVEPMAREIALLHELTRTIRREIRRAEDVEDAMPSILIDENGDDIEEFLTDHFAANIQCQFPGLSDIIRLRLAKSMVLRRKRIIYKRLCYARDPIKTTRTTTQPTIRPPNRMQVERKVIMPQLGLITPRASGPQSSVKIGTPSTTKRVQMPAPLPFESQLKNMVLECHEDFTFPPPPSHFPTTTEVMCPFCSVLLPIEEITDEERWRDHVKTNLDPYICLKESCDCPSEIYKHSDDWLKHTRKHVLRWVCASRAHNEILFDTREDYMSHLKLHHKKAVTDDQIDALADISLQLIGPLFEACPFCGTEEQDDKESLQEHIAGHLQSLALRSLPPLKNGNEETNDITGSDEMDYEMSAGKEANPQTNNQGITAFLNPASVSVPEARLAIKYQCHSGKNTVAGPELSPSQKTPGQNSLIYVVQQPEDVDYTIDIPLEEPFSHSKITNIKCQIVYDPGSDDCILINRTRDDLVLFKHQHPETFHILRIDGISTIQPGVWGIKLHSADSTIENSCPVKIWLRERRYTIAIAQLNDALRIQEVEDAKRQTKRQKRNANSTTDVVRHASSSTIDWELDAKNNNADSSFFDMQDGNFATIHAPLSTTDFQKGYSPARYKIKRINTISDDSTSKMFCYKSPRDLIKLSELWQHEKSMLSRLNHPNIVSLKAFDGRMLALFFEFLPPSIAQGRDSPFVPYDVSRILKTISSALTYLNANGIVHNDIKPSNIAYSPDRGAVIFDFGNASLSNEAKICGSPWYMPPELVHDSRRSSAGDMWAFGIIMLYILKKIQYPETMVASWNIYELRQRASKASKQMKTWLNIIGNARNELDKANPTEYVTFQMLDEDRHSRITAEGIQYTFDYLQ</sequence>
<evidence type="ECO:0000259" key="1">
    <source>
        <dbReference type="PROSITE" id="PS50011"/>
    </source>
</evidence>
<dbReference type="GO" id="GO:0005524">
    <property type="term" value="F:ATP binding"/>
    <property type="evidence" value="ECO:0007669"/>
    <property type="project" value="InterPro"/>
</dbReference>
<dbReference type="Proteomes" id="UP000054821">
    <property type="component" value="Unassembled WGS sequence"/>
</dbReference>
<dbReference type="GeneID" id="29980399"/>
<dbReference type="Pfam" id="PF00069">
    <property type="entry name" value="Pkinase"/>
    <property type="match status" value="1"/>
</dbReference>
<proteinExistence type="predicted"/>
<accession>A0A2P4ZXG4</accession>
<name>A0A2P4ZXG4_9HYPO</name>
<dbReference type="PANTHER" id="PTHR35391:SF7">
    <property type="entry name" value="C2H2-TYPE DOMAIN-CONTAINING PROTEIN"/>
    <property type="match status" value="1"/>
</dbReference>
<evidence type="ECO:0000313" key="2">
    <source>
        <dbReference type="EMBL" id="PON28980.1"/>
    </source>
</evidence>
<dbReference type="GO" id="GO:0004672">
    <property type="term" value="F:protein kinase activity"/>
    <property type="evidence" value="ECO:0007669"/>
    <property type="project" value="InterPro"/>
</dbReference>
<organism evidence="2 3">
    <name type="scientific">Trichoderma gamsii</name>
    <dbReference type="NCBI Taxonomy" id="398673"/>
    <lineage>
        <taxon>Eukaryota</taxon>
        <taxon>Fungi</taxon>
        <taxon>Dikarya</taxon>
        <taxon>Ascomycota</taxon>
        <taxon>Pezizomycotina</taxon>
        <taxon>Sordariomycetes</taxon>
        <taxon>Hypocreomycetidae</taxon>
        <taxon>Hypocreales</taxon>
        <taxon>Hypocreaceae</taxon>
        <taxon>Trichoderma</taxon>
    </lineage>
</organism>
<dbReference type="Gene3D" id="1.10.510.10">
    <property type="entry name" value="Transferase(Phosphotransferase) domain 1"/>
    <property type="match status" value="1"/>
</dbReference>
<evidence type="ECO:0000313" key="3">
    <source>
        <dbReference type="Proteomes" id="UP000054821"/>
    </source>
</evidence>
<dbReference type="InterPro" id="IPR011009">
    <property type="entry name" value="Kinase-like_dom_sf"/>
</dbReference>